<keyword evidence="3" id="KW-1185">Reference proteome</keyword>
<dbReference type="Proteomes" id="UP000031246">
    <property type="component" value="Unassembled WGS sequence"/>
</dbReference>
<name>A0A0C1D4E7_9SPHI</name>
<dbReference type="RefSeq" id="WP_039483292.1">
    <property type="nucleotide sequence ID" value="NZ_JSYN01000051.1"/>
</dbReference>
<feature type="signal peptide" evidence="1">
    <location>
        <begin position="1"/>
        <end position="19"/>
    </location>
</feature>
<dbReference type="AlphaFoldDB" id="A0A0C1D4E7"/>
<dbReference type="OrthoDB" id="759482at2"/>
<evidence type="ECO:0000313" key="2">
    <source>
        <dbReference type="EMBL" id="KIA88605.1"/>
    </source>
</evidence>
<sequence length="194" mass="21490">MKFILLIVCACCLVKFVSAQQDSLPQKDKFYYGLGVGIGGGSESGSYFDVHLYLQRKTSYIALKSSAISAAKIYSDEPAPGVGEAALILGKSYTFNQYANLQFGAGPAYTERIYRGAFLYNTCNSFFCIFGHDVYEIVKQRTVGLSAEARFNFMVSRRWAFTLGLNANFNQAKSFGGACIGLRYGKLRYRVPKT</sequence>
<gene>
    <name evidence="2" type="ORF">OC25_26100</name>
</gene>
<organism evidence="2 3">
    <name type="scientific">Pedobacter kyungheensis</name>
    <dbReference type="NCBI Taxonomy" id="1069985"/>
    <lineage>
        <taxon>Bacteria</taxon>
        <taxon>Pseudomonadati</taxon>
        <taxon>Bacteroidota</taxon>
        <taxon>Sphingobacteriia</taxon>
        <taxon>Sphingobacteriales</taxon>
        <taxon>Sphingobacteriaceae</taxon>
        <taxon>Pedobacter</taxon>
    </lineage>
</organism>
<evidence type="ECO:0000256" key="1">
    <source>
        <dbReference type="SAM" id="SignalP"/>
    </source>
</evidence>
<evidence type="ECO:0000313" key="3">
    <source>
        <dbReference type="Proteomes" id="UP000031246"/>
    </source>
</evidence>
<comment type="caution">
    <text evidence="2">The sequence shown here is derived from an EMBL/GenBank/DDBJ whole genome shotgun (WGS) entry which is preliminary data.</text>
</comment>
<protein>
    <recommendedName>
        <fullName evidence="4">Outer membrane protein beta-barrel domain-containing protein</fullName>
    </recommendedName>
</protein>
<dbReference type="EMBL" id="JSYN01000051">
    <property type="protein sequence ID" value="KIA88605.1"/>
    <property type="molecule type" value="Genomic_DNA"/>
</dbReference>
<proteinExistence type="predicted"/>
<feature type="chain" id="PRO_5002129696" description="Outer membrane protein beta-barrel domain-containing protein" evidence="1">
    <location>
        <begin position="20"/>
        <end position="194"/>
    </location>
</feature>
<reference evidence="2 3" key="1">
    <citation type="submission" date="2014-10" db="EMBL/GenBank/DDBJ databases">
        <title>Pedobacter Kyungheensis.</title>
        <authorList>
            <person name="Anderson B.M."/>
            <person name="Newman J.D."/>
        </authorList>
    </citation>
    <scope>NUCLEOTIDE SEQUENCE [LARGE SCALE GENOMIC DNA]</scope>
    <source>
        <strain evidence="2 3">KACC 16221</strain>
    </source>
</reference>
<keyword evidence="1" id="KW-0732">Signal</keyword>
<evidence type="ECO:0008006" key="4">
    <source>
        <dbReference type="Google" id="ProtNLM"/>
    </source>
</evidence>
<accession>A0A0C1D4E7</accession>